<protein>
    <recommendedName>
        <fullName evidence="15">Cytochrome P450</fullName>
    </recommendedName>
</protein>
<evidence type="ECO:0000256" key="13">
    <source>
        <dbReference type="SAM" id="Phobius"/>
    </source>
</evidence>
<evidence type="ECO:0000256" key="9">
    <source>
        <dbReference type="ARBA" id="ARBA00023004"/>
    </source>
</evidence>
<dbReference type="PANTHER" id="PTHR47944:SF4">
    <property type="entry name" value="OS09G0441700 PROTEIN"/>
    <property type="match status" value="1"/>
</dbReference>
<dbReference type="OMA" id="AMIRCIV"/>
<dbReference type="PROSITE" id="PS00086">
    <property type="entry name" value="CYTOCHROME_P450"/>
    <property type="match status" value="1"/>
</dbReference>
<evidence type="ECO:0000256" key="2">
    <source>
        <dbReference type="ARBA" id="ARBA00004167"/>
    </source>
</evidence>
<dbReference type="PRINTS" id="PR00463">
    <property type="entry name" value="EP450I"/>
</dbReference>
<keyword evidence="9 11" id="KW-0408">Iron</keyword>
<keyword evidence="8 12" id="KW-0560">Oxidoreductase</keyword>
<keyword evidence="4 11" id="KW-0349">Heme</keyword>
<evidence type="ECO:0000256" key="6">
    <source>
        <dbReference type="ARBA" id="ARBA00022723"/>
    </source>
</evidence>
<evidence type="ECO:0008006" key="15">
    <source>
        <dbReference type="Google" id="ProtNLM"/>
    </source>
</evidence>
<dbReference type="GO" id="GO:0020037">
    <property type="term" value="F:heme binding"/>
    <property type="evidence" value="ECO:0007669"/>
    <property type="project" value="InterPro"/>
</dbReference>
<dbReference type="SUPFAM" id="SSF48264">
    <property type="entry name" value="Cytochrome P450"/>
    <property type="match status" value="1"/>
</dbReference>
<keyword evidence="12" id="KW-0503">Monooxygenase</keyword>
<dbReference type="GO" id="GO:0016705">
    <property type="term" value="F:oxidoreductase activity, acting on paired donors, with incorporation or reduction of molecular oxygen"/>
    <property type="evidence" value="ECO:0007669"/>
    <property type="project" value="InterPro"/>
</dbReference>
<dbReference type="CDD" id="cd11072">
    <property type="entry name" value="CYP71-like"/>
    <property type="match status" value="1"/>
</dbReference>
<comment type="cofactor">
    <cofactor evidence="1 11">
        <name>heme</name>
        <dbReference type="ChEBI" id="CHEBI:30413"/>
    </cofactor>
</comment>
<reference evidence="14" key="1">
    <citation type="journal article" date="2008" name="BMC Genomics">
        <title>A conifer genomics resource of 200,000 spruce (Picea spp.) ESTs and 6,464 high-quality, sequence-finished full-length cDNAs for Sitka spruce (Picea sitchensis).</title>
        <authorList>
            <person name="Ralph S.G."/>
            <person name="Chun H.J."/>
            <person name="Kolosova N."/>
            <person name="Cooper D."/>
            <person name="Oddy C."/>
            <person name="Ritland C.E."/>
            <person name="Kirkpatrick R."/>
            <person name="Moore R."/>
            <person name="Barber S."/>
            <person name="Holt R.A."/>
            <person name="Jones S.J."/>
            <person name="Marra M.A."/>
            <person name="Douglas C.J."/>
            <person name="Ritland K."/>
            <person name="Bohlmann J."/>
        </authorList>
    </citation>
    <scope>NUCLEOTIDE SEQUENCE</scope>
    <source>
        <tissue evidence="14">Bark</tissue>
    </source>
</reference>
<dbReference type="AlphaFoldDB" id="A9NVM8"/>
<keyword evidence="7 13" id="KW-1133">Transmembrane helix</keyword>
<dbReference type="FunFam" id="1.10.630.10:FF:000097">
    <property type="entry name" value="Cytochrome P-450 19"/>
    <property type="match status" value="1"/>
</dbReference>
<evidence type="ECO:0000256" key="11">
    <source>
        <dbReference type="PIRSR" id="PIRSR602401-1"/>
    </source>
</evidence>
<keyword evidence="6 11" id="KW-0479">Metal-binding</keyword>
<evidence type="ECO:0000256" key="8">
    <source>
        <dbReference type="ARBA" id="ARBA00023002"/>
    </source>
</evidence>
<dbReference type="GO" id="GO:0005506">
    <property type="term" value="F:iron ion binding"/>
    <property type="evidence" value="ECO:0007669"/>
    <property type="project" value="InterPro"/>
</dbReference>
<evidence type="ECO:0000256" key="7">
    <source>
        <dbReference type="ARBA" id="ARBA00022989"/>
    </source>
</evidence>
<evidence type="ECO:0000256" key="4">
    <source>
        <dbReference type="ARBA" id="ARBA00022617"/>
    </source>
</evidence>
<keyword evidence="10 13" id="KW-0472">Membrane</keyword>
<feature type="transmembrane region" description="Helical" evidence="13">
    <location>
        <begin position="16"/>
        <end position="36"/>
    </location>
</feature>
<evidence type="ECO:0000313" key="14">
    <source>
        <dbReference type="EMBL" id="ABK24689.1"/>
    </source>
</evidence>
<dbReference type="PANTHER" id="PTHR47944">
    <property type="entry name" value="CYTOCHROME P450 98A9"/>
    <property type="match status" value="1"/>
</dbReference>
<sequence>MTIESGSQQRPVSQEFYIKLAAAFLVVVLAAWSFIFRGRKGSILPGPFPLPIIGNLHMLGKLPHRALASLSVKYGPLMSLRLGSTLTLVVSSPEMAREFLKTHDQLFASRAPSAAAKCLTYNCSGIEFAPYGAYWRQMRKLCVLQLLSPKRLDYFRFIREEEVSAMIRCIVNSDDPHPLNINQTVSSLATAIICRMALSRKYSDRDLRSFSSMLRESFMLLGSFNIGDYIPYLDWMDLQGLNRRMKKIQKTQDYFLQKVIDERVAQNDPNVPRDLVDALLATSADTEFQLSRDSIKAVLFDMLLGGSDTAPPIIEWAMSEVLKNPLVLTKLQHELEHVVGFGRIVCETDLPRLVYLQAVVKETLRLYPQGPFLFRHLSAEARNVAGYEIPQNTHVLVNVWAIGRNPESWKNAESFQPERFMDGVGSEVDASGDQNLDWLPFGAGRRRCPGQQLGTLIAELGLAQLLHCFNWRLPLDDMNGQNQELDMIERFNGITFPRAHELFAIPTPRLECVADLK</sequence>
<evidence type="ECO:0000256" key="1">
    <source>
        <dbReference type="ARBA" id="ARBA00001971"/>
    </source>
</evidence>
<dbReference type="InterPro" id="IPR017972">
    <property type="entry name" value="Cyt_P450_CS"/>
</dbReference>
<dbReference type="PRINTS" id="PR00385">
    <property type="entry name" value="P450"/>
</dbReference>
<dbReference type="InterPro" id="IPR001128">
    <property type="entry name" value="Cyt_P450"/>
</dbReference>
<keyword evidence="5 13" id="KW-0812">Transmembrane</keyword>
<feature type="binding site" description="axial binding residue" evidence="11">
    <location>
        <position position="448"/>
    </location>
    <ligand>
        <name>heme</name>
        <dbReference type="ChEBI" id="CHEBI:30413"/>
    </ligand>
    <ligandPart>
        <name>Fe</name>
        <dbReference type="ChEBI" id="CHEBI:18248"/>
    </ligandPart>
</feature>
<name>A9NVM8_PICSI</name>
<evidence type="ECO:0000256" key="10">
    <source>
        <dbReference type="ARBA" id="ARBA00023136"/>
    </source>
</evidence>
<dbReference type="GO" id="GO:0004497">
    <property type="term" value="F:monooxygenase activity"/>
    <property type="evidence" value="ECO:0007669"/>
    <property type="project" value="UniProtKB-KW"/>
</dbReference>
<evidence type="ECO:0000256" key="12">
    <source>
        <dbReference type="RuleBase" id="RU000461"/>
    </source>
</evidence>
<comment type="similarity">
    <text evidence="3 12">Belongs to the cytochrome P450 family.</text>
</comment>
<dbReference type="InterPro" id="IPR036396">
    <property type="entry name" value="Cyt_P450_sf"/>
</dbReference>
<dbReference type="GO" id="GO:0016020">
    <property type="term" value="C:membrane"/>
    <property type="evidence" value="ECO:0007669"/>
    <property type="project" value="UniProtKB-SubCell"/>
</dbReference>
<organism evidence="14">
    <name type="scientific">Picea sitchensis</name>
    <name type="common">Sitka spruce</name>
    <name type="synonym">Pinus sitchensis</name>
    <dbReference type="NCBI Taxonomy" id="3332"/>
    <lineage>
        <taxon>Eukaryota</taxon>
        <taxon>Viridiplantae</taxon>
        <taxon>Streptophyta</taxon>
        <taxon>Embryophyta</taxon>
        <taxon>Tracheophyta</taxon>
        <taxon>Spermatophyta</taxon>
        <taxon>Pinopsida</taxon>
        <taxon>Pinidae</taxon>
        <taxon>Conifers I</taxon>
        <taxon>Pinales</taxon>
        <taxon>Pinaceae</taxon>
        <taxon>Picea</taxon>
    </lineage>
</organism>
<evidence type="ECO:0000256" key="3">
    <source>
        <dbReference type="ARBA" id="ARBA00010617"/>
    </source>
</evidence>
<proteinExistence type="evidence at transcript level"/>
<dbReference type="InterPro" id="IPR002401">
    <property type="entry name" value="Cyt_P450_E_grp-I"/>
</dbReference>
<evidence type="ECO:0000256" key="5">
    <source>
        <dbReference type="ARBA" id="ARBA00022692"/>
    </source>
</evidence>
<dbReference type="EMBL" id="EF085383">
    <property type="protein sequence ID" value="ABK24689.1"/>
    <property type="molecule type" value="mRNA"/>
</dbReference>
<comment type="subcellular location">
    <subcellularLocation>
        <location evidence="2">Membrane</location>
        <topology evidence="2">Single-pass membrane protein</topology>
    </subcellularLocation>
</comment>
<dbReference type="Gene3D" id="1.10.630.10">
    <property type="entry name" value="Cytochrome P450"/>
    <property type="match status" value="1"/>
</dbReference>
<dbReference type="Pfam" id="PF00067">
    <property type="entry name" value="p450"/>
    <property type="match status" value="1"/>
</dbReference>
<accession>A9NVM8</accession>
<dbReference type="GO" id="GO:0044550">
    <property type="term" value="P:secondary metabolite biosynthetic process"/>
    <property type="evidence" value="ECO:0007669"/>
    <property type="project" value="UniProtKB-ARBA"/>
</dbReference>